<proteinExistence type="predicted"/>
<dbReference type="GO" id="GO:0005524">
    <property type="term" value="F:ATP binding"/>
    <property type="evidence" value="ECO:0007669"/>
    <property type="project" value="UniProtKB-KW"/>
</dbReference>
<reference evidence="6" key="1">
    <citation type="submission" date="2020-05" db="EMBL/GenBank/DDBJ databases">
        <title>Phylogenomic resolution of chytrid fungi.</title>
        <authorList>
            <person name="Stajich J.E."/>
            <person name="Amses K."/>
            <person name="Simmons R."/>
            <person name="Seto K."/>
            <person name="Myers J."/>
            <person name="Bonds A."/>
            <person name="Quandt C.A."/>
            <person name="Barry K."/>
            <person name="Liu P."/>
            <person name="Grigoriev I."/>
            <person name="Longcore J.E."/>
            <person name="James T.Y."/>
        </authorList>
    </citation>
    <scope>NUCLEOTIDE SEQUENCE</scope>
    <source>
        <strain evidence="6">JEL0318</strain>
    </source>
</reference>
<dbReference type="GO" id="GO:0006281">
    <property type="term" value="P:DNA repair"/>
    <property type="evidence" value="ECO:0007669"/>
    <property type="project" value="TreeGrafter"/>
</dbReference>
<keyword evidence="2" id="KW-0378">Hydrolase</keyword>
<evidence type="ECO:0000256" key="3">
    <source>
        <dbReference type="ARBA" id="ARBA00022840"/>
    </source>
</evidence>
<dbReference type="GO" id="GO:0016787">
    <property type="term" value="F:hydrolase activity"/>
    <property type="evidence" value="ECO:0007669"/>
    <property type="project" value="UniProtKB-KW"/>
</dbReference>
<keyword evidence="7" id="KW-1185">Reference proteome</keyword>
<feature type="region of interest" description="Disordered" evidence="4">
    <location>
        <begin position="170"/>
        <end position="198"/>
    </location>
</feature>
<dbReference type="EMBL" id="JADGJD010001540">
    <property type="protein sequence ID" value="KAJ3040663.1"/>
    <property type="molecule type" value="Genomic_DNA"/>
</dbReference>
<evidence type="ECO:0000256" key="4">
    <source>
        <dbReference type="SAM" id="MobiDB-lite"/>
    </source>
</evidence>
<evidence type="ECO:0000313" key="6">
    <source>
        <dbReference type="EMBL" id="KAJ3040663.1"/>
    </source>
</evidence>
<sequence length="706" mass="78060">MALCQGTYGSGARKGQQCGASAKDGGFCGKHQSQRGDDVKTVKTVKEEGGSEHTTVAVQVISICKGVYGSGSRKGQRCEAGAKVGGFCGKHQSQGELASTLGSKSAAEEKVVVDRKEVKEVKDTRSGFERNTSVCLAFYTSGARKGQQCAAIPMFDGYCGRHKAQKASSVALDDADYKPESEPENDDDSVDEDDEQYFDTSSSLALETEEHMLPCLPAPLKSDVIWADGRALRRRTKEINATLQAALEKLGVNAKMPLHPHQLEGIRWMLQKELVDENNRIPLRNRGGIIADDMGLGKTAQLLALILATYTQPTKSCDSSTIAFSTSTLIVCDKGLSCKLGPLRDVCWRRIILDEASRVKNDEAQRTINVRGLRAWNRWCCTATPVENSMKDLKSHFTFLRSEHAENRLFTTDSKDWTENQQAILRTTILRRSKVAICADTERTEGSLTLPYLWEHTVIHALSDDEKAEITRARDAEANAMVKALRERQVTQGPKYNSASVQSSHLEALMTLLANLRSLTSTKYVFTRQRAPNVPPLEETLILDTAASKIVIFSLHIPDLELIAEQLESLQLQQTEADRPYYTYSFLTGEMSTAERDASLQSFLGTNPAKHRETHILLLTLHVGSTGLNLQKANVVILYGGWYNPAIEQQAIGRVHRIGSKFADVYAFKIRTSEGHSRVMDREREIKSSKSEIASAVMEVVEGVRV</sequence>
<evidence type="ECO:0000256" key="1">
    <source>
        <dbReference type="ARBA" id="ARBA00022741"/>
    </source>
</evidence>
<evidence type="ECO:0000313" key="7">
    <source>
        <dbReference type="Proteomes" id="UP001212841"/>
    </source>
</evidence>
<feature type="non-terminal residue" evidence="6">
    <location>
        <position position="706"/>
    </location>
</feature>
<organism evidence="6 7">
    <name type="scientific">Rhizophlyctis rosea</name>
    <dbReference type="NCBI Taxonomy" id="64517"/>
    <lineage>
        <taxon>Eukaryota</taxon>
        <taxon>Fungi</taxon>
        <taxon>Fungi incertae sedis</taxon>
        <taxon>Chytridiomycota</taxon>
        <taxon>Chytridiomycota incertae sedis</taxon>
        <taxon>Chytridiomycetes</taxon>
        <taxon>Rhizophlyctidales</taxon>
        <taxon>Rhizophlyctidaceae</taxon>
        <taxon>Rhizophlyctis</taxon>
    </lineage>
</organism>
<evidence type="ECO:0000259" key="5">
    <source>
        <dbReference type="PROSITE" id="PS51194"/>
    </source>
</evidence>
<protein>
    <recommendedName>
        <fullName evidence="5">Helicase C-terminal domain-containing protein</fullName>
    </recommendedName>
</protein>
<dbReference type="AlphaFoldDB" id="A0AAD5WXR8"/>
<dbReference type="Gene3D" id="3.40.50.10810">
    <property type="entry name" value="Tandem AAA-ATPase domain"/>
    <property type="match status" value="2"/>
</dbReference>
<dbReference type="PANTHER" id="PTHR45626:SF22">
    <property type="entry name" value="DNA REPAIR PROTEIN RAD5"/>
    <property type="match status" value="1"/>
</dbReference>
<dbReference type="SMART" id="SM00490">
    <property type="entry name" value="HELICc"/>
    <property type="match status" value="1"/>
</dbReference>
<dbReference type="SUPFAM" id="SSF52540">
    <property type="entry name" value="P-loop containing nucleoside triphosphate hydrolases"/>
    <property type="match status" value="2"/>
</dbReference>
<comment type="caution">
    <text evidence="6">The sequence shown here is derived from an EMBL/GenBank/DDBJ whole genome shotgun (WGS) entry which is preliminary data.</text>
</comment>
<dbReference type="InterPro" id="IPR038718">
    <property type="entry name" value="SNF2-like_sf"/>
</dbReference>
<gene>
    <name evidence="6" type="ORF">HK097_002503</name>
</gene>
<dbReference type="InterPro" id="IPR027417">
    <property type="entry name" value="P-loop_NTPase"/>
</dbReference>
<evidence type="ECO:0000256" key="2">
    <source>
        <dbReference type="ARBA" id="ARBA00022801"/>
    </source>
</evidence>
<dbReference type="PROSITE" id="PS51194">
    <property type="entry name" value="HELICASE_CTER"/>
    <property type="match status" value="1"/>
</dbReference>
<dbReference type="Gene3D" id="3.40.50.300">
    <property type="entry name" value="P-loop containing nucleotide triphosphate hydrolases"/>
    <property type="match status" value="1"/>
</dbReference>
<accession>A0AAD5WXR8</accession>
<dbReference type="InterPro" id="IPR049730">
    <property type="entry name" value="SNF2/RAD54-like_C"/>
</dbReference>
<dbReference type="Proteomes" id="UP001212841">
    <property type="component" value="Unassembled WGS sequence"/>
</dbReference>
<dbReference type="InterPro" id="IPR050628">
    <property type="entry name" value="SNF2_RAD54_helicase_TF"/>
</dbReference>
<dbReference type="InterPro" id="IPR000330">
    <property type="entry name" value="SNF2_N"/>
</dbReference>
<dbReference type="PANTHER" id="PTHR45626">
    <property type="entry name" value="TRANSCRIPTION TERMINATION FACTOR 2-RELATED"/>
    <property type="match status" value="1"/>
</dbReference>
<keyword evidence="3" id="KW-0067">ATP-binding</keyword>
<name>A0AAD5WXR8_9FUNG</name>
<dbReference type="Pfam" id="PF00176">
    <property type="entry name" value="SNF2-rel_dom"/>
    <property type="match status" value="2"/>
</dbReference>
<dbReference type="InterPro" id="IPR014001">
    <property type="entry name" value="Helicase_ATP-bd"/>
</dbReference>
<feature type="compositionally biased region" description="Acidic residues" evidence="4">
    <location>
        <begin position="182"/>
        <end position="197"/>
    </location>
</feature>
<dbReference type="InterPro" id="IPR001650">
    <property type="entry name" value="Helicase_C-like"/>
</dbReference>
<dbReference type="CDD" id="cd18793">
    <property type="entry name" value="SF2_C_SNF"/>
    <property type="match status" value="1"/>
</dbReference>
<dbReference type="GO" id="GO:0005634">
    <property type="term" value="C:nucleus"/>
    <property type="evidence" value="ECO:0007669"/>
    <property type="project" value="TreeGrafter"/>
</dbReference>
<feature type="domain" description="Helicase C-terminal" evidence="5">
    <location>
        <begin position="536"/>
        <end position="701"/>
    </location>
</feature>
<dbReference type="Pfam" id="PF00271">
    <property type="entry name" value="Helicase_C"/>
    <property type="match status" value="1"/>
</dbReference>
<keyword evidence="1" id="KW-0547">Nucleotide-binding</keyword>
<dbReference type="GO" id="GO:0008094">
    <property type="term" value="F:ATP-dependent activity, acting on DNA"/>
    <property type="evidence" value="ECO:0007669"/>
    <property type="project" value="TreeGrafter"/>
</dbReference>
<dbReference type="SMART" id="SM00487">
    <property type="entry name" value="DEXDc"/>
    <property type="match status" value="1"/>
</dbReference>